<dbReference type="EC" id="2.7.7.4" evidence="2"/>
<sequence length="257" mass="29873">MDKLVKQSISILRESKAKFNNLAILWSGGKDSTAMLSLCREAFFNRVPFPVIHIDNGIDFPETYALRDELAKKWNLKVLVARSIIKEDKISGVSCCGANKTDALKELMKKEKFDGLIMGIRRDEHGIRAKERVFSPRDKKWKWDYRNQPLEIWGHHSVDEDANHHRIHPILHWREIDIWQYIYENDVPINPLYFSRFGERFRSLGCTRCTVAIKSEAKTIPAILKELGSSRLSERMGRAQDKEAQAVMERLRALGYM</sequence>
<reference evidence="11 12" key="1">
    <citation type="journal article" date="2016" name="Nat. Commun.">
        <title>Thousands of microbial genomes shed light on interconnected biogeochemical processes in an aquifer system.</title>
        <authorList>
            <person name="Anantharaman K."/>
            <person name="Brown C.T."/>
            <person name="Hug L.A."/>
            <person name="Sharon I."/>
            <person name="Castelle C.J."/>
            <person name="Probst A.J."/>
            <person name="Thomas B.C."/>
            <person name="Singh A."/>
            <person name="Wilkins M.J."/>
            <person name="Karaoz U."/>
            <person name="Brodie E.L."/>
            <person name="Williams K.H."/>
            <person name="Hubbard S.S."/>
            <person name="Banfield J.F."/>
        </authorList>
    </citation>
    <scope>NUCLEOTIDE SEQUENCE [LARGE SCALE GENOMIC DNA]</scope>
</reference>
<comment type="similarity">
    <text evidence="1">Belongs to the PAPS reductase family. CysD subfamily.</text>
</comment>
<dbReference type="InterPro" id="IPR050128">
    <property type="entry name" value="Sulfate_adenylyltrnsfr_sub2"/>
</dbReference>
<dbReference type="InterPro" id="IPR011784">
    <property type="entry name" value="SO4_adenylTrfase_ssu"/>
</dbReference>
<dbReference type="GO" id="GO:0004781">
    <property type="term" value="F:sulfate adenylyltransferase (ATP) activity"/>
    <property type="evidence" value="ECO:0007669"/>
    <property type="project" value="UniProtKB-EC"/>
</dbReference>
<evidence type="ECO:0000256" key="4">
    <source>
        <dbReference type="ARBA" id="ARBA00022679"/>
    </source>
</evidence>
<protein>
    <recommendedName>
        <fullName evidence="3">Sulfate adenylyltransferase subunit 2</fullName>
        <ecNumber evidence="2">2.7.7.4</ecNumber>
    </recommendedName>
    <alternativeName>
        <fullName evidence="8">ATP-sulfurylase small subunit</fullName>
    </alternativeName>
    <alternativeName>
        <fullName evidence="9">Sulfate adenylate transferase</fullName>
    </alternativeName>
</protein>
<dbReference type="Pfam" id="PF01507">
    <property type="entry name" value="PAPS_reduct"/>
    <property type="match status" value="1"/>
</dbReference>
<dbReference type="PANTHER" id="PTHR43196:SF1">
    <property type="entry name" value="SULFATE ADENYLYLTRANSFERASE SUBUNIT 2"/>
    <property type="match status" value="1"/>
</dbReference>
<evidence type="ECO:0000256" key="8">
    <source>
        <dbReference type="ARBA" id="ARBA00030256"/>
    </source>
</evidence>
<dbReference type="PANTHER" id="PTHR43196">
    <property type="entry name" value="SULFATE ADENYLYLTRANSFERASE SUBUNIT 2"/>
    <property type="match status" value="1"/>
</dbReference>
<keyword evidence="6" id="KW-0547">Nucleotide-binding</keyword>
<evidence type="ECO:0000256" key="3">
    <source>
        <dbReference type="ARBA" id="ARBA00022004"/>
    </source>
</evidence>
<dbReference type="GO" id="GO:0000103">
    <property type="term" value="P:sulfate assimilation"/>
    <property type="evidence" value="ECO:0007669"/>
    <property type="project" value="InterPro"/>
</dbReference>
<evidence type="ECO:0000256" key="7">
    <source>
        <dbReference type="ARBA" id="ARBA00022840"/>
    </source>
</evidence>
<dbReference type="AlphaFoldDB" id="A0A1F5WP45"/>
<evidence type="ECO:0000256" key="2">
    <source>
        <dbReference type="ARBA" id="ARBA00012391"/>
    </source>
</evidence>
<organism evidence="11 12">
    <name type="scientific">Candidatus Giovannonibacteria bacterium RIFCSPHIGHO2_02_43_13</name>
    <dbReference type="NCBI Taxonomy" id="1798330"/>
    <lineage>
        <taxon>Bacteria</taxon>
        <taxon>Candidatus Giovannoniibacteriota</taxon>
    </lineage>
</organism>
<evidence type="ECO:0000256" key="5">
    <source>
        <dbReference type="ARBA" id="ARBA00022695"/>
    </source>
</evidence>
<dbReference type="Gene3D" id="3.40.50.620">
    <property type="entry name" value="HUPs"/>
    <property type="match status" value="1"/>
</dbReference>
<dbReference type="NCBIfam" id="NF003587">
    <property type="entry name" value="PRK05253.1"/>
    <property type="match status" value="1"/>
</dbReference>
<keyword evidence="5" id="KW-0548">Nucleotidyltransferase</keyword>
<gene>
    <name evidence="11" type="ORF">A2W54_04825</name>
</gene>
<dbReference type="Proteomes" id="UP000178425">
    <property type="component" value="Unassembled WGS sequence"/>
</dbReference>
<feature type="domain" description="Phosphoadenosine phosphosulphate reductase" evidence="10">
    <location>
        <begin position="22"/>
        <end position="211"/>
    </location>
</feature>
<evidence type="ECO:0000256" key="6">
    <source>
        <dbReference type="ARBA" id="ARBA00022741"/>
    </source>
</evidence>
<dbReference type="InterPro" id="IPR014729">
    <property type="entry name" value="Rossmann-like_a/b/a_fold"/>
</dbReference>
<keyword evidence="4" id="KW-0808">Transferase</keyword>
<dbReference type="InterPro" id="IPR002500">
    <property type="entry name" value="PAPS_reduct_dom"/>
</dbReference>
<evidence type="ECO:0000256" key="9">
    <source>
        <dbReference type="ARBA" id="ARBA00031812"/>
    </source>
</evidence>
<evidence type="ECO:0000313" key="12">
    <source>
        <dbReference type="Proteomes" id="UP000178425"/>
    </source>
</evidence>
<evidence type="ECO:0000313" key="11">
    <source>
        <dbReference type="EMBL" id="OGF77443.1"/>
    </source>
</evidence>
<name>A0A1F5WP45_9BACT</name>
<accession>A0A1F5WP45</accession>
<dbReference type="GO" id="GO:0005524">
    <property type="term" value="F:ATP binding"/>
    <property type="evidence" value="ECO:0007669"/>
    <property type="project" value="UniProtKB-KW"/>
</dbReference>
<evidence type="ECO:0000259" key="10">
    <source>
        <dbReference type="Pfam" id="PF01507"/>
    </source>
</evidence>
<comment type="caution">
    <text evidence="11">The sequence shown here is derived from an EMBL/GenBank/DDBJ whole genome shotgun (WGS) entry which is preliminary data.</text>
</comment>
<evidence type="ECO:0000256" key="1">
    <source>
        <dbReference type="ARBA" id="ARBA00008885"/>
    </source>
</evidence>
<keyword evidence="7" id="KW-0067">ATP-binding</keyword>
<dbReference type="PIRSF" id="PIRSF002936">
    <property type="entry name" value="CysDAde_trans"/>
    <property type="match status" value="1"/>
</dbReference>
<proteinExistence type="inferred from homology"/>
<dbReference type="EMBL" id="MFHI01000041">
    <property type="protein sequence ID" value="OGF77443.1"/>
    <property type="molecule type" value="Genomic_DNA"/>
</dbReference>
<dbReference type="SUPFAM" id="SSF52402">
    <property type="entry name" value="Adenine nucleotide alpha hydrolases-like"/>
    <property type="match status" value="1"/>
</dbReference>